<dbReference type="GO" id="GO:1902600">
    <property type="term" value="P:proton transmembrane transport"/>
    <property type="evidence" value="ECO:0007669"/>
    <property type="project" value="InterPro"/>
</dbReference>
<evidence type="ECO:0000256" key="3">
    <source>
        <dbReference type="ARBA" id="ARBA00022449"/>
    </source>
</evidence>
<keyword evidence="6" id="KW-0406">Ion transport</keyword>
<feature type="transmembrane region" description="Helical" evidence="8">
    <location>
        <begin position="59"/>
        <end position="77"/>
    </location>
</feature>
<evidence type="ECO:0000313" key="11">
    <source>
        <dbReference type="Proteomes" id="UP001315686"/>
    </source>
</evidence>
<dbReference type="Proteomes" id="UP001315686">
    <property type="component" value="Unassembled WGS sequence"/>
</dbReference>
<evidence type="ECO:0000259" key="9">
    <source>
        <dbReference type="Pfam" id="PF00999"/>
    </source>
</evidence>
<keyword evidence="2" id="KW-0813">Transport</keyword>
<gene>
    <name evidence="10" type="ORF">IV417_10535</name>
</gene>
<dbReference type="GO" id="GO:0015297">
    <property type="term" value="F:antiporter activity"/>
    <property type="evidence" value="ECO:0007669"/>
    <property type="project" value="UniProtKB-KW"/>
</dbReference>
<keyword evidence="4 8" id="KW-0812">Transmembrane</keyword>
<organism evidence="10 11">
    <name type="scientific">Harenicola maris</name>
    <dbReference type="NCBI Taxonomy" id="2841044"/>
    <lineage>
        <taxon>Bacteria</taxon>
        <taxon>Pseudomonadati</taxon>
        <taxon>Pseudomonadota</taxon>
        <taxon>Alphaproteobacteria</taxon>
        <taxon>Rhodobacterales</taxon>
        <taxon>Paracoccaceae</taxon>
        <taxon>Harenicola</taxon>
    </lineage>
</organism>
<dbReference type="GO" id="GO:0005886">
    <property type="term" value="C:plasma membrane"/>
    <property type="evidence" value="ECO:0007669"/>
    <property type="project" value="UniProtKB-SubCell"/>
</dbReference>
<sequence>MENLLPLVVAGVLVGFCLLAKWVSTTVVTAPMIALSFGALLGAQGLIPEGVTQDHLHGLAEIALVVLLFLDAARIDIPALLGRHTWPLRTLFLGMPLAFGLGTLMLALIFPGWPLAVTALMAAILVPTDAALGQPVIDNTDVPARHRRAITIESGLNDGIALPAIVILAAIAAPSSEAPAMGWTLFALAQITLGPLTGIALGLLGGHLFLRAQDVDLTADTYEGIAALALATAAYFAAQSIGGNGFIAAFSAGIGFGYIARDRCKFVYEFTESEGQALSWAAFFLIGALLVPQAAAGLTLPMFGAIALSLLLVRPLAVWLSLIGTDANGPSRLFLGWFGPRGLATALFALIVTEEMAPDTAEFILTMAVNAVWISALIHGVTAVPAARRFAALSGPSDPKDP</sequence>
<dbReference type="Pfam" id="PF00999">
    <property type="entry name" value="Na_H_Exchanger"/>
    <property type="match status" value="1"/>
</dbReference>
<evidence type="ECO:0000256" key="8">
    <source>
        <dbReference type="SAM" id="Phobius"/>
    </source>
</evidence>
<keyword evidence="5 8" id="KW-1133">Transmembrane helix</keyword>
<feature type="transmembrane region" description="Helical" evidence="8">
    <location>
        <begin position="222"/>
        <end position="238"/>
    </location>
</feature>
<evidence type="ECO:0000313" key="10">
    <source>
        <dbReference type="EMBL" id="MBT0957827.1"/>
    </source>
</evidence>
<feature type="transmembrane region" description="Helical" evidence="8">
    <location>
        <begin position="244"/>
        <end position="261"/>
    </location>
</feature>
<comment type="caution">
    <text evidence="10">The sequence shown here is derived from an EMBL/GenBank/DDBJ whole genome shotgun (WGS) entry which is preliminary data.</text>
</comment>
<evidence type="ECO:0000256" key="4">
    <source>
        <dbReference type="ARBA" id="ARBA00022692"/>
    </source>
</evidence>
<dbReference type="AlphaFoldDB" id="A0AAP2CRE1"/>
<evidence type="ECO:0000256" key="6">
    <source>
        <dbReference type="ARBA" id="ARBA00023065"/>
    </source>
</evidence>
<accession>A0AAP2CRE1</accession>
<evidence type="ECO:0000256" key="7">
    <source>
        <dbReference type="ARBA" id="ARBA00023136"/>
    </source>
</evidence>
<feature type="transmembrane region" description="Helical" evidence="8">
    <location>
        <begin position="155"/>
        <end position="173"/>
    </location>
</feature>
<reference evidence="10 11" key="1">
    <citation type="journal article" date="2021" name="Arch. Microbiol.">
        <title>Harenicola maris gen. nov., sp. nov. isolated from the Sea of Japan shallow sediments.</title>
        <authorList>
            <person name="Romanenko L.A."/>
            <person name="Kurilenko V.V."/>
            <person name="Chernysheva N.Y."/>
            <person name="Tekutyeva L.A."/>
            <person name="Velansky P.V."/>
            <person name="Svetashev V.I."/>
            <person name="Isaeva M.P."/>
        </authorList>
    </citation>
    <scope>NUCLEOTIDE SEQUENCE [LARGE SCALE GENOMIC DNA]</scope>
    <source>
        <strain evidence="10 11">KMM 3653</strain>
    </source>
</reference>
<comment type="subcellular location">
    <subcellularLocation>
        <location evidence="1">Cell membrane</location>
        <topology evidence="1">Multi-pass membrane protein</topology>
    </subcellularLocation>
</comment>
<evidence type="ECO:0000256" key="1">
    <source>
        <dbReference type="ARBA" id="ARBA00004651"/>
    </source>
</evidence>
<proteinExistence type="predicted"/>
<protein>
    <submittedName>
        <fullName evidence="10">Cation:proton antiporter</fullName>
    </submittedName>
</protein>
<name>A0AAP2CRE1_9RHOB</name>
<evidence type="ECO:0000256" key="5">
    <source>
        <dbReference type="ARBA" id="ARBA00022989"/>
    </source>
</evidence>
<dbReference type="PANTHER" id="PTHR32507">
    <property type="entry name" value="NA(+)/H(+) ANTIPORTER 1"/>
    <property type="match status" value="1"/>
</dbReference>
<dbReference type="EMBL" id="JADQAZ010000002">
    <property type="protein sequence ID" value="MBT0957827.1"/>
    <property type="molecule type" value="Genomic_DNA"/>
</dbReference>
<feature type="transmembrane region" description="Helical" evidence="8">
    <location>
        <begin position="364"/>
        <end position="384"/>
    </location>
</feature>
<feature type="transmembrane region" description="Helical" evidence="8">
    <location>
        <begin position="302"/>
        <end position="322"/>
    </location>
</feature>
<dbReference type="RefSeq" id="WP_327794050.1">
    <property type="nucleotide sequence ID" value="NZ_JADQAZ010000002.1"/>
</dbReference>
<feature type="transmembrane region" description="Helical" evidence="8">
    <location>
        <begin position="277"/>
        <end position="296"/>
    </location>
</feature>
<feature type="domain" description="Cation/H+ exchanger transmembrane" evidence="9">
    <location>
        <begin position="19"/>
        <end position="387"/>
    </location>
</feature>
<keyword evidence="3" id="KW-0050">Antiport</keyword>
<evidence type="ECO:0000256" key="2">
    <source>
        <dbReference type="ARBA" id="ARBA00022448"/>
    </source>
</evidence>
<feature type="transmembrane region" description="Helical" evidence="8">
    <location>
        <begin position="185"/>
        <end position="210"/>
    </location>
</feature>
<dbReference type="InterPro" id="IPR006153">
    <property type="entry name" value="Cation/H_exchanger_TM"/>
</dbReference>
<keyword evidence="11" id="KW-1185">Reference proteome</keyword>
<feature type="transmembrane region" description="Helical" evidence="8">
    <location>
        <begin position="334"/>
        <end position="352"/>
    </location>
</feature>
<keyword evidence="7 8" id="KW-0472">Membrane</keyword>
<dbReference type="PANTHER" id="PTHR32507:SF8">
    <property type="entry name" value="CNH1P"/>
    <property type="match status" value="1"/>
</dbReference>
<feature type="transmembrane region" description="Helical" evidence="8">
    <location>
        <begin position="97"/>
        <end position="126"/>
    </location>
</feature>